<dbReference type="SUPFAM" id="SSF52980">
    <property type="entry name" value="Restriction endonuclease-like"/>
    <property type="match status" value="1"/>
</dbReference>
<dbReference type="RefSeq" id="WP_015174781.1">
    <property type="nucleotide sequence ID" value="NC_019729.1"/>
</dbReference>
<dbReference type="InterPro" id="IPR011856">
    <property type="entry name" value="tRNA_endonuc-like_dom_sf"/>
</dbReference>
<evidence type="ECO:0008006" key="3">
    <source>
        <dbReference type="Google" id="ProtNLM"/>
    </source>
</evidence>
<dbReference type="InterPro" id="IPR011335">
    <property type="entry name" value="Restrct_endonuc-II-like"/>
</dbReference>
<dbReference type="KEGG" id="oni:Osc7112_0876"/>
<dbReference type="STRING" id="179408.Osc7112_0876"/>
<dbReference type="HOGENOM" id="CLU_628411_0_0_3"/>
<name>K9VBG0_9CYAN</name>
<evidence type="ECO:0000313" key="2">
    <source>
        <dbReference type="Proteomes" id="UP000010478"/>
    </source>
</evidence>
<dbReference type="eggNOG" id="ENOG502Z86H">
    <property type="taxonomic scope" value="Bacteria"/>
</dbReference>
<dbReference type="GO" id="GO:0003676">
    <property type="term" value="F:nucleic acid binding"/>
    <property type="evidence" value="ECO:0007669"/>
    <property type="project" value="InterPro"/>
</dbReference>
<gene>
    <name evidence="1" type="ORF">Osc7112_0876</name>
</gene>
<dbReference type="Proteomes" id="UP000010478">
    <property type="component" value="Chromosome"/>
</dbReference>
<keyword evidence="2" id="KW-1185">Reference proteome</keyword>
<protein>
    <recommendedName>
        <fullName evidence="3">DUF1887 domain-containing protein</fullName>
    </recommendedName>
</protein>
<sequence>MSSNDTFQDYKVKHLFLLVGENPLPNYVAAVKLLESGGTVYLVYTNQTLSQKSLLQNALKDKGFSSKPVALDKDKRENNKSNAHRIYTKVKEDAGKIPTNERIGLHYTGGTNTMAVHAYRAIADLPRNDTVYSYLDAKTLEIFIDEPNSDSTHRAVQLTVPLEVLFKLHKYEWQENKKPLPTPILPDAAAEFVRLYQDEKIAETWRRWSNTHRYNNYGELKRAKDSATGQWKSEDELSNLSLSLTGVHSEIIEVLRQKLDASPSQLSLNVTKAKGFNSYEQVCAWLGGIWLEHYVLKQVKELAQDLQLGDSKMSFVIKRSQTWEGGVFEFDVAFMRSYQLFAISCTTSKDPKECKLKLFEAYTRAKQLGGDEARVALVCCCDDDPSKSPRLDRYLKSQLEGAVTNPKIAVFIRQDLPILKEKIAAWVDLNKGKS</sequence>
<dbReference type="OrthoDB" id="9797116at2"/>
<reference evidence="1 2" key="1">
    <citation type="submission" date="2012-05" db="EMBL/GenBank/DDBJ databases">
        <title>Finished chromosome of genome of Oscillatoria sp. PCC 7112.</title>
        <authorList>
            <consortium name="US DOE Joint Genome Institute"/>
            <person name="Gugger M."/>
            <person name="Coursin T."/>
            <person name="Rippka R."/>
            <person name="Tandeau De Marsac N."/>
            <person name="Huntemann M."/>
            <person name="Wei C.-L."/>
            <person name="Han J."/>
            <person name="Detter J.C."/>
            <person name="Han C."/>
            <person name="Tapia R."/>
            <person name="Davenport K."/>
            <person name="Daligault H."/>
            <person name="Erkkila T."/>
            <person name="Gu W."/>
            <person name="Munk A.C.C."/>
            <person name="Teshima H."/>
            <person name="Xu Y."/>
            <person name="Chain P."/>
            <person name="Chen A."/>
            <person name="Krypides N."/>
            <person name="Mavromatis K."/>
            <person name="Markowitz V."/>
            <person name="Szeto E."/>
            <person name="Ivanova N."/>
            <person name="Mikhailova N."/>
            <person name="Ovchinnikova G."/>
            <person name="Pagani I."/>
            <person name="Pati A."/>
            <person name="Goodwin L."/>
            <person name="Peters L."/>
            <person name="Pitluck S."/>
            <person name="Woyke T."/>
            <person name="Kerfeld C."/>
        </authorList>
    </citation>
    <scope>NUCLEOTIDE SEQUENCE [LARGE SCALE GENOMIC DNA]</scope>
    <source>
        <strain evidence="1 2">PCC 7112</strain>
    </source>
</reference>
<dbReference type="Gene3D" id="3.40.50.10770">
    <property type="entry name" value="Hypothetical protein VC1899 like domain (Restriction endonuclease-like)"/>
    <property type="match status" value="1"/>
</dbReference>
<evidence type="ECO:0000313" key="1">
    <source>
        <dbReference type="EMBL" id="AFZ05453.1"/>
    </source>
</evidence>
<accession>K9VBG0</accession>
<dbReference type="EMBL" id="CP003614">
    <property type="protein sequence ID" value="AFZ05453.1"/>
    <property type="molecule type" value="Genomic_DNA"/>
</dbReference>
<dbReference type="Gene3D" id="3.40.1350.10">
    <property type="match status" value="1"/>
</dbReference>
<proteinExistence type="predicted"/>
<dbReference type="AlphaFoldDB" id="K9VBG0"/>
<organism evidence="1 2">
    <name type="scientific">Phormidium nigroviride PCC 7112</name>
    <dbReference type="NCBI Taxonomy" id="179408"/>
    <lineage>
        <taxon>Bacteria</taxon>
        <taxon>Bacillati</taxon>
        <taxon>Cyanobacteriota</taxon>
        <taxon>Cyanophyceae</taxon>
        <taxon>Oscillatoriophycideae</taxon>
        <taxon>Oscillatoriales</taxon>
        <taxon>Oscillatoriaceae</taxon>
        <taxon>Phormidium</taxon>
    </lineage>
</organism>